<protein>
    <recommendedName>
        <fullName evidence="5">Flagellar biosynthesis protein, FliO</fullName>
    </recommendedName>
</protein>
<evidence type="ECO:0000313" key="4">
    <source>
        <dbReference type="Proteomes" id="UP001595613"/>
    </source>
</evidence>
<accession>A0ABV7X3D1</accession>
<keyword evidence="4" id="KW-1185">Reference proteome</keyword>
<dbReference type="EMBL" id="JBHRYD010000012">
    <property type="protein sequence ID" value="MFC3705682.1"/>
    <property type="molecule type" value="Genomic_DNA"/>
</dbReference>
<dbReference type="InterPro" id="IPR052205">
    <property type="entry name" value="FliO/MopB"/>
</dbReference>
<proteinExistence type="predicted"/>
<dbReference type="PANTHER" id="PTHR38766">
    <property type="entry name" value="FLAGELLAR PROTEIN FLIO"/>
    <property type="match status" value="1"/>
</dbReference>
<sequence>MQFITGLFGGSDNAVLTMILALAIVLVLIVLGVWLLKLVFNASGTAVRGRNRRLTVTDMLALDQKRQLLIVRRDDVEHLILIGGPQDLVVETGIKAPETPMRKPAGPLRRPADPAVTASLTPIEPSRPRTRSLRHTGLLRPAATPETAETGQNPDISSEPPADSAKEGEDQGTREGAGLAHDTGTQTDRS</sequence>
<evidence type="ECO:0000256" key="1">
    <source>
        <dbReference type="SAM" id="MobiDB-lite"/>
    </source>
</evidence>
<keyword evidence="2" id="KW-1133">Transmembrane helix</keyword>
<feature type="region of interest" description="Disordered" evidence="1">
    <location>
        <begin position="97"/>
        <end position="190"/>
    </location>
</feature>
<name>A0ABV7X3D1_9HYPH</name>
<evidence type="ECO:0008006" key="5">
    <source>
        <dbReference type="Google" id="ProtNLM"/>
    </source>
</evidence>
<evidence type="ECO:0000256" key="2">
    <source>
        <dbReference type="SAM" id="Phobius"/>
    </source>
</evidence>
<evidence type="ECO:0000313" key="3">
    <source>
        <dbReference type="EMBL" id="MFC3705682.1"/>
    </source>
</evidence>
<feature type="compositionally biased region" description="Polar residues" evidence="1">
    <location>
        <begin position="147"/>
        <end position="156"/>
    </location>
</feature>
<organism evidence="3 4">
    <name type="scientific">Devosia honganensis</name>
    <dbReference type="NCBI Taxonomy" id="1610527"/>
    <lineage>
        <taxon>Bacteria</taxon>
        <taxon>Pseudomonadati</taxon>
        <taxon>Pseudomonadota</taxon>
        <taxon>Alphaproteobacteria</taxon>
        <taxon>Hyphomicrobiales</taxon>
        <taxon>Devosiaceae</taxon>
        <taxon>Devosia</taxon>
    </lineage>
</organism>
<comment type="caution">
    <text evidence="3">The sequence shown here is derived from an EMBL/GenBank/DDBJ whole genome shotgun (WGS) entry which is preliminary data.</text>
</comment>
<dbReference type="Proteomes" id="UP001595613">
    <property type="component" value="Unassembled WGS sequence"/>
</dbReference>
<dbReference type="PANTHER" id="PTHR38766:SF1">
    <property type="entry name" value="FLAGELLAR PROTEIN FLIO"/>
    <property type="match status" value="1"/>
</dbReference>
<feature type="transmembrane region" description="Helical" evidence="2">
    <location>
        <begin position="15"/>
        <end position="40"/>
    </location>
</feature>
<reference evidence="4" key="1">
    <citation type="journal article" date="2019" name="Int. J. Syst. Evol. Microbiol.">
        <title>The Global Catalogue of Microorganisms (GCM) 10K type strain sequencing project: providing services to taxonomists for standard genome sequencing and annotation.</title>
        <authorList>
            <consortium name="The Broad Institute Genomics Platform"/>
            <consortium name="The Broad Institute Genome Sequencing Center for Infectious Disease"/>
            <person name="Wu L."/>
            <person name="Ma J."/>
        </authorList>
    </citation>
    <scope>NUCLEOTIDE SEQUENCE [LARGE SCALE GENOMIC DNA]</scope>
    <source>
        <strain evidence="4">KCTC 42281</strain>
    </source>
</reference>
<gene>
    <name evidence="3" type="ORF">ACFOOL_13050</name>
</gene>
<keyword evidence="2" id="KW-0812">Transmembrane</keyword>
<feature type="compositionally biased region" description="Basic and acidic residues" evidence="1">
    <location>
        <begin position="164"/>
        <end position="173"/>
    </location>
</feature>
<keyword evidence="2" id="KW-0472">Membrane</keyword>
<dbReference type="RefSeq" id="WP_380097582.1">
    <property type="nucleotide sequence ID" value="NZ_JBHRYD010000012.1"/>
</dbReference>